<dbReference type="Proteomes" id="UP000268313">
    <property type="component" value="Unassembled WGS sequence"/>
</dbReference>
<name>A0A3A8KD04_9BACT</name>
<proteinExistence type="predicted"/>
<feature type="compositionally biased region" description="Basic residues" evidence="1">
    <location>
        <begin position="53"/>
        <end position="64"/>
    </location>
</feature>
<feature type="region of interest" description="Disordered" evidence="1">
    <location>
        <begin position="52"/>
        <end position="77"/>
    </location>
</feature>
<dbReference type="EMBL" id="RAWE01000015">
    <property type="protein sequence ID" value="RKH05840.1"/>
    <property type="molecule type" value="Genomic_DNA"/>
</dbReference>
<protein>
    <submittedName>
        <fullName evidence="2">Helix-turn-helix domain-containing protein</fullName>
    </submittedName>
</protein>
<reference evidence="3" key="1">
    <citation type="submission" date="2018-09" db="EMBL/GenBank/DDBJ databases">
        <authorList>
            <person name="Livingstone P.G."/>
            <person name="Whitworth D.E."/>
        </authorList>
    </citation>
    <scope>NUCLEOTIDE SEQUENCE [LARGE SCALE GENOMIC DNA]</scope>
    <source>
        <strain evidence="3">CA043D</strain>
    </source>
</reference>
<dbReference type="AlphaFoldDB" id="A0A3A8KD04"/>
<organism evidence="2 3">
    <name type="scientific">Corallococcus carmarthensis</name>
    <dbReference type="NCBI Taxonomy" id="2316728"/>
    <lineage>
        <taxon>Bacteria</taxon>
        <taxon>Pseudomonadati</taxon>
        <taxon>Myxococcota</taxon>
        <taxon>Myxococcia</taxon>
        <taxon>Myxococcales</taxon>
        <taxon>Cystobacterineae</taxon>
        <taxon>Myxococcaceae</taxon>
        <taxon>Corallococcus</taxon>
    </lineage>
</organism>
<accession>A0A3A8KD04</accession>
<gene>
    <name evidence="2" type="ORF">D7X32_07035</name>
</gene>
<dbReference type="SUPFAM" id="SSF46689">
    <property type="entry name" value="Homeodomain-like"/>
    <property type="match status" value="1"/>
</dbReference>
<evidence type="ECO:0000313" key="3">
    <source>
        <dbReference type="Proteomes" id="UP000268313"/>
    </source>
</evidence>
<sequence>MARSAEAGWVERDRVEMVQLAAEGWSAPRIGAHLGWSAATVHRVLRAALQPRTQRHQVRLRRPQGPRVAGAQLQHPG</sequence>
<evidence type="ECO:0000256" key="1">
    <source>
        <dbReference type="SAM" id="MobiDB-lite"/>
    </source>
</evidence>
<dbReference type="RefSeq" id="WP_120601729.1">
    <property type="nucleotide sequence ID" value="NZ_JABFJX010000161.1"/>
</dbReference>
<comment type="caution">
    <text evidence="2">The sequence shown here is derived from an EMBL/GenBank/DDBJ whole genome shotgun (WGS) entry which is preliminary data.</text>
</comment>
<keyword evidence="3" id="KW-1185">Reference proteome</keyword>
<evidence type="ECO:0000313" key="2">
    <source>
        <dbReference type="EMBL" id="RKH05840.1"/>
    </source>
</evidence>
<dbReference type="InterPro" id="IPR009057">
    <property type="entry name" value="Homeodomain-like_sf"/>
</dbReference>
<dbReference type="Pfam" id="PF13384">
    <property type="entry name" value="HTH_23"/>
    <property type="match status" value="1"/>
</dbReference>